<proteinExistence type="predicted"/>
<reference evidence="2" key="1">
    <citation type="journal article" date="2019" name="Int. J. Syst. Evol. Microbiol.">
        <title>The Global Catalogue of Microorganisms (GCM) 10K type strain sequencing project: providing services to taxonomists for standard genome sequencing and annotation.</title>
        <authorList>
            <consortium name="The Broad Institute Genomics Platform"/>
            <consortium name="The Broad Institute Genome Sequencing Center for Infectious Disease"/>
            <person name="Wu L."/>
            <person name="Ma J."/>
        </authorList>
    </citation>
    <scope>NUCLEOTIDE SEQUENCE [LARGE SCALE GENOMIC DNA]</scope>
    <source>
        <strain evidence="2">JCM 31921</strain>
    </source>
</reference>
<protein>
    <recommendedName>
        <fullName evidence="3">Toprim-like</fullName>
    </recommendedName>
</protein>
<dbReference type="Gene3D" id="3.40.1360.10">
    <property type="match status" value="1"/>
</dbReference>
<gene>
    <name evidence="1" type="ORF">GCM10023092_25340</name>
</gene>
<name>A0ABP8N0N5_9BACT</name>
<dbReference type="SUPFAM" id="SSF56731">
    <property type="entry name" value="DNA primase core"/>
    <property type="match status" value="1"/>
</dbReference>
<comment type="caution">
    <text evidence="1">The sequence shown here is derived from an EMBL/GenBank/DDBJ whole genome shotgun (WGS) entry which is preliminary data.</text>
</comment>
<evidence type="ECO:0000313" key="2">
    <source>
        <dbReference type="Proteomes" id="UP001501410"/>
    </source>
</evidence>
<dbReference type="EMBL" id="BAABEZ010000024">
    <property type="protein sequence ID" value="GAA4457899.1"/>
    <property type="molecule type" value="Genomic_DNA"/>
</dbReference>
<keyword evidence="2" id="KW-1185">Reference proteome</keyword>
<evidence type="ECO:0008006" key="3">
    <source>
        <dbReference type="Google" id="ProtNLM"/>
    </source>
</evidence>
<organism evidence="1 2">
    <name type="scientific">Rurimicrobium arvi</name>
    <dbReference type="NCBI Taxonomy" id="2049916"/>
    <lineage>
        <taxon>Bacteria</taxon>
        <taxon>Pseudomonadati</taxon>
        <taxon>Bacteroidota</taxon>
        <taxon>Chitinophagia</taxon>
        <taxon>Chitinophagales</taxon>
        <taxon>Chitinophagaceae</taxon>
        <taxon>Rurimicrobium</taxon>
    </lineage>
</organism>
<sequence>MAAKYLKQVYLSDADKPDRKMNGFAFKNDKGGYEISIPNPHTGKSFKTSTTPKWFTSIPGKDESVVCVFEGFWDFLTWMEMEKVITPPNTAYVLNSVSFAGQFAQEVLARVSHPKTLKLYMDNDNAGRMAAVQIAEALDGSGITIGTMEQRYSDYRDLSDLWMSRS</sequence>
<evidence type="ECO:0000313" key="1">
    <source>
        <dbReference type="EMBL" id="GAA4457899.1"/>
    </source>
</evidence>
<accession>A0ABP8N0N5</accession>
<dbReference type="Pfam" id="PF13155">
    <property type="entry name" value="Toprim_2"/>
    <property type="match status" value="1"/>
</dbReference>
<dbReference type="Proteomes" id="UP001501410">
    <property type="component" value="Unassembled WGS sequence"/>
</dbReference>